<organism evidence="2 3">
    <name type="scientific">Palleronia aestuarii</name>
    <dbReference type="NCBI Taxonomy" id="568105"/>
    <lineage>
        <taxon>Bacteria</taxon>
        <taxon>Pseudomonadati</taxon>
        <taxon>Pseudomonadota</taxon>
        <taxon>Alphaproteobacteria</taxon>
        <taxon>Rhodobacterales</taxon>
        <taxon>Roseobacteraceae</taxon>
        <taxon>Palleronia</taxon>
    </lineage>
</organism>
<dbReference type="RefSeq" id="WP_272939480.1">
    <property type="nucleotide sequence ID" value="NZ_QKZL01000008.1"/>
</dbReference>
<reference evidence="2 3" key="1">
    <citation type="submission" date="2018-06" db="EMBL/GenBank/DDBJ databases">
        <title>Genomic Encyclopedia of Archaeal and Bacterial Type Strains, Phase II (KMG-II): from individual species to whole genera.</title>
        <authorList>
            <person name="Goeker M."/>
        </authorList>
    </citation>
    <scope>NUCLEOTIDE SEQUENCE [LARGE SCALE GENOMIC DNA]</scope>
    <source>
        <strain evidence="2 3">DSM 22009</strain>
    </source>
</reference>
<dbReference type="Proteomes" id="UP000248916">
    <property type="component" value="Unassembled WGS sequence"/>
</dbReference>
<keyword evidence="1" id="KW-1133">Transmembrane helix</keyword>
<protein>
    <recommendedName>
        <fullName evidence="4">Heme exporter protein D</fullName>
    </recommendedName>
</protein>
<accession>A0A2W7N7L9</accession>
<proteinExistence type="predicted"/>
<keyword evidence="1" id="KW-0812">Transmembrane</keyword>
<sequence length="42" mass="4654">MTFYAFIVPLGALAFAGAGILFIRREERKLDAKLRADAGRAR</sequence>
<keyword evidence="1" id="KW-0472">Membrane</keyword>
<comment type="caution">
    <text evidence="2">The sequence shown here is derived from an EMBL/GenBank/DDBJ whole genome shotgun (WGS) entry which is preliminary data.</text>
</comment>
<gene>
    <name evidence="2" type="ORF">LX81_02332</name>
</gene>
<name>A0A2W7N7L9_9RHOB</name>
<evidence type="ECO:0008006" key="4">
    <source>
        <dbReference type="Google" id="ProtNLM"/>
    </source>
</evidence>
<evidence type="ECO:0000313" key="2">
    <source>
        <dbReference type="EMBL" id="PZX16058.1"/>
    </source>
</evidence>
<evidence type="ECO:0000256" key="1">
    <source>
        <dbReference type="SAM" id="Phobius"/>
    </source>
</evidence>
<feature type="transmembrane region" description="Helical" evidence="1">
    <location>
        <begin position="6"/>
        <end position="23"/>
    </location>
</feature>
<dbReference type="EMBL" id="QKZL01000008">
    <property type="protein sequence ID" value="PZX16058.1"/>
    <property type="molecule type" value="Genomic_DNA"/>
</dbReference>
<evidence type="ECO:0000313" key="3">
    <source>
        <dbReference type="Proteomes" id="UP000248916"/>
    </source>
</evidence>
<dbReference type="AlphaFoldDB" id="A0A2W7N7L9"/>
<keyword evidence="3" id="KW-1185">Reference proteome</keyword>